<dbReference type="EMBL" id="CP090174">
    <property type="protein sequence ID" value="UJO24218.1"/>
    <property type="molecule type" value="Genomic_DNA"/>
</dbReference>
<dbReference type="GeneID" id="71993340"/>
<dbReference type="AlphaFoldDB" id="A0A9Q8UVQ5"/>
<evidence type="ECO:0000313" key="1">
    <source>
        <dbReference type="EMBL" id="UJO24218.1"/>
    </source>
</evidence>
<reference evidence="1" key="1">
    <citation type="submission" date="2021-12" db="EMBL/GenBank/DDBJ databases">
        <authorList>
            <person name="Zaccaron A."/>
            <person name="Stergiopoulos I."/>
        </authorList>
    </citation>
    <scope>NUCLEOTIDE SEQUENCE</scope>
    <source>
        <strain evidence="1">Race5_Kim</strain>
    </source>
</reference>
<evidence type="ECO:0000313" key="2">
    <source>
        <dbReference type="Proteomes" id="UP000756132"/>
    </source>
</evidence>
<dbReference type="RefSeq" id="XP_047768584.1">
    <property type="nucleotide sequence ID" value="XM_047912610.1"/>
</dbReference>
<sequence length="142" mass="16769">MAQPPTTTMTKCYLLSIPPELRLEIYDNCLADFDIGYIGSAKLLDHHRKTLKPTLLNICQQVRDEALPLYKRSLEKKRSIEATEADEKWQAARKDFGAEPDVRKAEWRHRCARERNGKWADRDGMYVEELRRVREHENREMP</sequence>
<organism evidence="1 2">
    <name type="scientific">Passalora fulva</name>
    <name type="common">Tomato leaf mold</name>
    <name type="synonym">Cladosporium fulvum</name>
    <dbReference type="NCBI Taxonomy" id="5499"/>
    <lineage>
        <taxon>Eukaryota</taxon>
        <taxon>Fungi</taxon>
        <taxon>Dikarya</taxon>
        <taxon>Ascomycota</taxon>
        <taxon>Pezizomycotina</taxon>
        <taxon>Dothideomycetes</taxon>
        <taxon>Dothideomycetidae</taxon>
        <taxon>Mycosphaerellales</taxon>
        <taxon>Mycosphaerellaceae</taxon>
        <taxon>Fulvia</taxon>
    </lineage>
</organism>
<reference evidence="1" key="2">
    <citation type="journal article" date="2022" name="Microb. Genom.">
        <title>A chromosome-scale genome assembly of the tomato pathogen Cladosporium fulvum reveals a compartmentalized genome architecture and the presence of a dispensable chromosome.</title>
        <authorList>
            <person name="Zaccaron A.Z."/>
            <person name="Chen L.H."/>
            <person name="Samaras A."/>
            <person name="Stergiopoulos I."/>
        </authorList>
    </citation>
    <scope>NUCLEOTIDE SEQUENCE</scope>
    <source>
        <strain evidence="1">Race5_Kim</strain>
    </source>
</reference>
<proteinExistence type="predicted"/>
<gene>
    <name evidence="1" type="ORF">CLAFUR5_13462</name>
</gene>
<name>A0A9Q8UVQ5_PASFU</name>
<dbReference type="Proteomes" id="UP000756132">
    <property type="component" value="Chromosome 12"/>
</dbReference>
<dbReference type="OrthoDB" id="3640798at2759"/>
<dbReference type="KEGG" id="ffu:CLAFUR5_13462"/>
<keyword evidence="2" id="KW-1185">Reference proteome</keyword>
<protein>
    <submittedName>
        <fullName evidence="1">Uncharacterized protein</fullName>
    </submittedName>
</protein>
<accession>A0A9Q8UVQ5</accession>